<name>A0ABN7P4R0_TIMPD</name>
<keyword evidence="2" id="KW-1185">Reference proteome</keyword>
<organism evidence="1 2">
    <name type="scientific">Timema podura</name>
    <name type="common">Walking stick</name>
    <dbReference type="NCBI Taxonomy" id="61482"/>
    <lineage>
        <taxon>Eukaryota</taxon>
        <taxon>Metazoa</taxon>
        <taxon>Ecdysozoa</taxon>
        <taxon>Arthropoda</taxon>
        <taxon>Hexapoda</taxon>
        <taxon>Insecta</taxon>
        <taxon>Pterygota</taxon>
        <taxon>Neoptera</taxon>
        <taxon>Polyneoptera</taxon>
        <taxon>Phasmatodea</taxon>
        <taxon>Timematodea</taxon>
        <taxon>Timematoidea</taxon>
        <taxon>Timematidae</taxon>
        <taxon>Timema</taxon>
    </lineage>
</organism>
<reference evidence="1" key="1">
    <citation type="submission" date="2021-03" db="EMBL/GenBank/DDBJ databases">
        <authorList>
            <person name="Tran Van P."/>
        </authorList>
    </citation>
    <scope>NUCLEOTIDE SEQUENCE</scope>
</reference>
<protein>
    <submittedName>
        <fullName evidence="1">Uncharacterized protein</fullName>
    </submittedName>
</protein>
<dbReference type="EMBL" id="CAJPIN010018159">
    <property type="protein sequence ID" value="CAG2062004.1"/>
    <property type="molecule type" value="Genomic_DNA"/>
</dbReference>
<comment type="caution">
    <text evidence="1">The sequence shown here is derived from an EMBL/GenBank/DDBJ whole genome shotgun (WGS) entry which is preliminary data.</text>
</comment>
<sequence>MSHTHQLKVQLCQCNCYDNSTSPSLS</sequence>
<dbReference type="Proteomes" id="UP001153148">
    <property type="component" value="Unassembled WGS sequence"/>
</dbReference>
<evidence type="ECO:0000313" key="1">
    <source>
        <dbReference type="EMBL" id="CAG2062004.1"/>
    </source>
</evidence>
<gene>
    <name evidence="1" type="ORF">TPAB3V08_LOCUS8957</name>
</gene>
<evidence type="ECO:0000313" key="2">
    <source>
        <dbReference type="Proteomes" id="UP001153148"/>
    </source>
</evidence>
<accession>A0ABN7P4R0</accession>
<proteinExistence type="predicted"/>